<dbReference type="Proteomes" id="UP000017984">
    <property type="component" value="Chromosome"/>
</dbReference>
<sequence>MPLQINEGVVRLDFKGGISFRVEGAIAQGLRRCGLRRSRYTGMDKTCLQHVLTATALNLIRTDAWLTQTPLAKTRTSGFTRLRPA</sequence>
<reference evidence="2 3" key="1">
    <citation type="journal article" date="2014" name="Genome Announc.">
        <title>Draft Genome Sequence of Streptomyces roseochromogenes subsp. oscitans DS 12.976, Producer of the Aminocoumarin Antibiotic Clorobiocin.</title>
        <authorList>
            <person name="Ruckert C."/>
            <person name="Kalinowski J."/>
            <person name="Heide L."/>
            <person name="Apel A.K."/>
        </authorList>
    </citation>
    <scope>NUCLEOTIDE SEQUENCE [LARGE SCALE GENOMIC DNA]</scope>
    <source>
        <strain evidence="2 3">DS 12.976</strain>
    </source>
</reference>
<dbReference type="HOGENOM" id="CLU_2511362_0_0_11"/>
<keyword evidence="3" id="KW-1185">Reference proteome</keyword>
<evidence type="ECO:0000313" key="2">
    <source>
        <dbReference type="EMBL" id="EST18948.1"/>
    </source>
</evidence>
<dbReference type="RefSeq" id="WP_023553677.1">
    <property type="nucleotide sequence ID" value="NZ_CM002285.1"/>
</dbReference>
<dbReference type="EMBL" id="AWQX01000386">
    <property type="protein sequence ID" value="EST18948.1"/>
    <property type="molecule type" value="Genomic_DNA"/>
</dbReference>
<proteinExistence type="predicted"/>
<gene>
    <name evidence="2" type="ORF">M878_44335</name>
</gene>
<name>V6JGW1_STRRC</name>
<dbReference type="OrthoDB" id="4334464at2"/>
<dbReference type="AlphaFoldDB" id="V6JGW1"/>
<dbReference type="Pfam" id="PF13751">
    <property type="entry name" value="DDE_Tnp_1_6"/>
    <property type="match status" value="1"/>
</dbReference>
<dbReference type="InterPro" id="IPR025668">
    <property type="entry name" value="Tnp_DDE_dom"/>
</dbReference>
<feature type="domain" description="Transposase DDE" evidence="1">
    <location>
        <begin position="21"/>
        <end position="61"/>
    </location>
</feature>
<evidence type="ECO:0000313" key="3">
    <source>
        <dbReference type="Proteomes" id="UP000017984"/>
    </source>
</evidence>
<accession>V6JGW1</accession>
<dbReference type="PATRIC" id="fig|1352936.5.peg.9203"/>
<protein>
    <recommendedName>
        <fullName evidence="1">Transposase DDE domain-containing protein</fullName>
    </recommendedName>
</protein>
<dbReference type="STRING" id="1352936.M878_44335"/>
<comment type="caution">
    <text evidence="2">The sequence shown here is derived from an EMBL/GenBank/DDBJ whole genome shotgun (WGS) entry which is preliminary data.</text>
</comment>
<organism evidence="2 3">
    <name type="scientific">Streptomyces roseochromogenus subsp. oscitans DS 12.976</name>
    <dbReference type="NCBI Taxonomy" id="1352936"/>
    <lineage>
        <taxon>Bacteria</taxon>
        <taxon>Bacillati</taxon>
        <taxon>Actinomycetota</taxon>
        <taxon>Actinomycetes</taxon>
        <taxon>Kitasatosporales</taxon>
        <taxon>Streptomycetaceae</taxon>
        <taxon>Streptomyces</taxon>
    </lineage>
</organism>
<evidence type="ECO:0000259" key="1">
    <source>
        <dbReference type="Pfam" id="PF13751"/>
    </source>
</evidence>